<keyword evidence="10" id="KW-1185">Reference proteome</keyword>
<feature type="transmembrane region" description="Helical" evidence="7">
    <location>
        <begin position="442"/>
        <end position="463"/>
    </location>
</feature>
<keyword evidence="3 7" id="KW-0812">Transmembrane</keyword>
<dbReference type="OrthoDB" id="3405625at2"/>
<comment type="subcellular location">
    <subcellularLocation>
        <location evidence="1">Cell membrane</location>
        <topology evidence="1">Multi-pass membrane protein</topology>
    </subcellularLocation>
</comment>
<feature type="transmembrane region" description="Helical" evidence="7">
    <location>
        <begin position="275"/>
        <end position="301"/>
    </location>
</feature>
<feature type="transmembrane region" description="Helical" evidence="7">
    <location>
        <begin position="417"/>
        <end position="436"/>
    </location>
</feature>
<feature type="transmembrane region" description="Helical" evidence="7">
    <location>
        <begin position="370"/>
        <end position="390"/>
    </location>
</feature>
<evidence type="ECO:0000256" key="6">
    <source>
        <dbReference type="ARBA" id="ARBA00038076"/>
    </source>
</evidence>
<dbReference type="GO" id="GO:0005886">
    <property type="term" value="C:plasma membrane"/>
    <property type="evidence" value="ECO:0007669"/>
    <property type="project" value="UniProtKB-SubCell"/>
</dbReference>
<dbReference type="EMBL" id="QTTT01000001">
    <property type="protein sequence ID" value="REE98971.1"/>
    <property type="molecule type" value="Genomic_DNA"/>
</dbReference>
<gene>
    <name evidence="9" type="ORF">DFJ69_4469</name>
</gene>
<dbReference type="PANTHER" id="PTHR30572:SF4">
    <property type="entry name" value="ABC TRANSPORTER PERMEASE YTRF"/>
    <property type="match status" value="1"/>
</dbReference>
<evidence type="ECO:0000256" key="4">
    <source>
        <dbReference type="ARBA" id="ARBA00022989"/>
    </source>
</evidence>
<evidence type="ECO:0000256" key="1">
    <source>
        <dbReference type="ARBA" id="ARBA00004651"/>
    </source>
</evidence>
<dbReference type="PANTHER" id="PTHR30572">
    <property type="entry name" value="MEMBRANE COMPONENT OF TRANSPORTER-RELATED"/>
    <property type="match status" value="1"/>
</dbReference>
<evidence type="ECO:0000256" key="2">
    <source>
        <dbReference type="ARBA" id="ARBA00022475"/>
    </source>
</evidence>
<dbReference type="RefSeq" id="WP_116024352.1">
    <property type="nucleotide sequence ID" value="NZ_QTTT01000001.1"/>
</dbReference>
<dbReference type="AlphaFoldDB" id="A0A3D9T597"/>
<feature type="transmembrane region" description="Helical" evidence="7">
    <location>
        <begin position="321"/>
        <end position="350"/>
    </location>
</feature>
<feature type="domain" description="ABC3 transporter permease C-terminal" evidence="8">
    <location>
        <begin position="282"/>
        <end position="399"/>
    </location>
</feature>
<keyword evidence="2" id="KW-1003">Cell membrane</keyword>
<evidence type="ECO:0000256" key="7">
    <source>
        <dbReference type="SAM" id="Phobius"/>
    </source>
</evidence>
<keyword evidence="4 7" id="KW-1133">Transmembrane helix</keyword>
<comment type="similarity">
    <text evidence="6">Belongs to the ABC-4 integral membrane protein family.</text>
</comment>
<comment type="caution">
    <text evidence="9">The sequence shown here is derived from an EMBL/GenBank/DDBJ whole genome shotgun (WGS) entry which is preliminary data.</text>
</comment>
<organism evidence="9 10">
    <name type="scientific">Thermomonospora umbrina</name>
    <dbReference type="NCBI Taxonomy" id="111806"/>
    <lineage>
        <taxon>Bacteria</taxon>
        <taxon>Bacillati</taxon>
        <taxon>Actinomycetota</taxon>
        <taxon>Actinomycetes</taxon>
        <taxon>Streptosporangiales</taxon>
        <taxon>Thermomonosporaceae</taxon>
        <taxon>Thermomonospora</taxon>
    </lineage>
</organism>
<dbReference type="Proteomes" id="UP000256661">
    <property type="component" value="Unassembled WGS sequence"/>
</dbReference>
<accession>A0A3D9T597</accession>
<evidence type="ECO:0000256" key="3">
    <source>
        <dbReference type="ARBA" id="ARBA00022692"/>
    </source>
</evidence>
<proteinExistence type="inferred from homology"/>
<sequence>MNLGGHRVAFRIARRDALRAKGRSILVLCMIAVPVTAIVALGVFYNTGEWSARERLPHDLGHADARLISIGHGPIEQDATGEVITSGDDPGGAGERRTTAEIAPLVTGRFGPDARVLVRETSGVQVQTSRGYLRVDTRGVDLRDPIAEGMLDVTAGRPPATAGEVAVSSGLRDQGFPIGGTVRTRSGHTLTVVGHVADPLSRRDEAILQVLPGTGIAAESTTTLGWLIDAGRPVTWQDVRALNRFGLVVTSAEVVRHPPAEAPSATDGGSSAATVAVFAMAISMIVLEVVLLAGPAFAVGLRRQRRLLALVRAAGGDASHLRGIVLAGGAVIGAAAAVLGAVAGLGLAALASEVVHRATDRSFGPYDVRWPLVAAPMALGALSGLLAAYVPARQAARMDVVAALAGRREPFRERRGWPLVGACVVAVGVALSVIGVRQWREFGAAFGAVAIVIGCVMLAPWLVGLTGRAAGRLPLPLRLAVRDNARNRARSGPAVAAIMAAVAGVTTLAIGGASDFSQRRIEYRPTLPEGSAMLRSHPDHDTRIRAALVRELPGVPVREARSLTPPDDCAERRRACTLLELVPGGASRDRSLQDRTLVGGPDVLRLLLGRDDPRAAAALRAGSVVLLGGERSDGPMRAAILKSDGADGQGGLRTRTVRTVRLPALTLPDHVDHGSALLSPETAARLGVPTSYGFHAVDRVDHRITVAEQRRIDERVTAALPEDSVDGLYVERGFTESFATPLLALALAGGVLVFGGSLIVTGLSAADARPDLTTLAAVGARPRTRRLLAMGQAGVVALLGCWLGIAAGLVPGVSVAYPLTVDGAAAPPAGVGAVPAHGLVLDIPWSLLTAVGLGVPLLVAVTAGLLTRSGPIAARRSV</sequence>
<feature type="transmembrane region" description="Helical" evidence="7">
    <location>
        <begin position="742"/>
        <end position="766"/>
    </location>
</feature>
<reference evidence="9 10" key="1">
    <citation type="submission" date="2018-08" db="EMBL/GenBank/DDBJ databases">
        <title>Sequencing the genomes of 1000 actinobacteria strains.</title>
        <authorList>
            <person name="Klenk H.-P."/>
        </authorList>
    </citation>
    <scope>NUCLEOTIDE SEQUENCE [LARGE SCALE GENOMIC DNA]</scope>
    <source>
        <strain evidence="9 10">DSM 43927</strain>
    </source>
</reference>
<evidence type="ECO:0000313" key="9">
    <source>
        <dbReference type="EMBL" id="REE98971.1"/>
    </source>
</evidence>
<dbReference type="GO" id="GO:0022857">
    <property type="term" value="F:transmembrane transporter activity"/>
    <property type="evidence" value="ECO:0007669"/>
    <property type="project" value="TreeGrafter"/>
</dbReference>
<name>A0A3D9T597_9ACTN</name>
<dbReference type="InterPro" id="IPR003838">
    <property type="entry name" value="ABC3_permease_C"/>
</dbReference>
<keyword evidence="5 7" id="KW-0472">Membrane</keyword>
<dbReference type="InterPro" id="IPR050250">
    <property type="entry name" value="Macrolide_Exporter_MacB"/>
</dbReference>
<protein>
    <submittedName>
        <fullName evidence="9">Putative ABC transport system permease protein</fullName>
    </submittedName>
</protein>
<evidence type="ECO:0000259" key="8">
    <source>
        <dbReference type="Pfam" id="PF02687"/>
    </source>
</evidence>
<feature type="transmembrane region" description="Helical" evidence="7">
    <location>
        <begin position="24"/>
        <end position="45"/>
    </location>
</feature>
<feature type="transmembrane region" description="Helical" evidence="7">
    <location>
        <begin position="494"/>
        <end position="514"/>
    </location>
</feature>
<feature type="transmembrane region" description="Helical" evidence="7">
    <location>
        <begin position="845"/>
        <end position="866"/>
    </location>
</feature>
<dbReference type="Pfam" id="PF02687">
    <property type="entry name" value="FtsX"/>
    <property type="match status" value="1"/>
</dbReference>
<evidence type="ECO:0000313" key="10">
    <source>
        <dbReference type="Proteomes" id="UP000256661"/>
    </source>
</evidence>
<feature type="transmembrane region" description="Helical" evidence="7">
    <location>
        <begin position="787"/>
        <end position="810"/>
    </location>
</feature>
<evidence type="ECO:0000256" key="5">
    <source>
        <dbReference type="ARBA" id="ARBA00023136"/>
    </source>
</evidence>